<name>A0A540R8S6_9CORY</name>
<feature type="domain" description="Pseudouridine synthase RsuA/RluA-like" evidence="5">
    <location>
        <begin position="100"/>
        <end position="240"/>
    </location>
</feature>
<organism evidence="6 7">
    <name type="scientific">Corynebacterium phoceense</name>
    <dbReference type="NCBI Taxonomy" id="1686286"/>
    <lineage>
        <taxon>Bacteria</taxon>
        <taxon>Bacillati</taxon>
        <taxon>Actinomycetota</taxon>
        <taxon>Actinomycetes</taxon>
        <taxon>Mycobacteriales</taxon>
        <taxon>Corynebacteriaceae</taxon>
        <taxon>Corynebacterium</taxon>
    </lineage>
</organism>
<evidence type="ECO:0000313" key="7">
    <source>
        <dbReference type="Proteomes" id="UP000318080"/>
    </source>
</evidence>
<dbReference type="Pfam" id="PF00849">
    <property type="entry name" value="PseudoU_synth_2"/>
    <property type="match status" value="1"/>
</dbReference>
<dbReference type="GO" id="GO:0009982">
    <property type="term" value="F:pseudouridine synthase activity"/>
    <property type="evidence" value="ECO:0007669"/>
    <property type="project" value="InterPro"/>
</dbReference>
<dbReference type="PANTHER" id="PTHR21600">
    <property type="entry name" value="MITOCHONDRIAL RNA PSEUDOURIDINE SYNTHASE"/>
    <property type="match status" value="1"/>
</dbReference>
<dbReference type="GO" id="GO:0003723">
    <property type="term" value="F:RNA binding"/>
    <property type="evidence" value="ECO:0007669"/>
    <property type="project" value="InterPro"/>
</dbReference>
<keyword evidence="7" id="KW-1185">Reference proteome</keyword>
<evidence type="ECO:0000256" key="1">
    <source>
        <dbReference type="ARBA" id="ARBA00000073"/>
    </source>
</evidence>
<evidence type="ECO:0000259" key="5">
    <source>
        <dbReference type="Pfam" id="PF00849"/>
    </source>
</evidence>
<evidence type="ECO:0000313" key="6">
    <source>
        <dbReference type="EMBL" id="TQE43784.1"/>
    </source>
</evidence>
<accession>A0A540R8S6</accession>
<comment type="caution">
    <text evidence="6">The sequence shown here is derived from an EMBL/GenBank/DDBJ whole genome shotgun (WGS) entry which is preliminary data.</text>
</comment>
<proteinExistence type="predicted"/>
<dbReference type="Gene3D" id="3.30.2350.10">
    <property type="entry name" value="Pseudouridine synthase"/>
    <property type="match status" value="1"/>
</dbReference>
<dbReference type="GO" id="GO:0000455">
    <property type="term" value="P:enzyme-directed rRNA pseudouridine synthesis"/>
    <property type="evidence" value="ECO:0007669"/>
    <property type="project" value="TreeGrafter"/>
</dbReference>
<dbReference type="InterPro" id="IPR050188">
    <property type="entry name" value="RluA_PseudoU_synthase"/>
</dbReference>
<reference evidence="6 7" key="1">
    <citation type="submission" date="2019-06" db="EMBL/GenBank/DDBJ databases">
        <title>Draft genome of C. phoceense Strain 272.</title>
        <authorList>
            <person name="Pacheco L.G.C."/>
            <person name="Barberis C.M."/>
            <person name="Almuzara M.N."/>
            <person name="Traglia G.M."/>
            <person name="Santos C.S."/>
            <person name="Rocha D.J.P.G."/>
            <person name="Aguiar E.R.G.R."/>
            <person name="Vay C.A."/>
        </authorList>
    </citation>
    <scope>NUCLEOTIDE SEQUENCE [LARGE SCALE GENOMIC DNA]</scope>
    <source>
        <strain evidence="6 7">272</strain>
    </source>
</reference>
<dbReference type="InterPro" id="IPR006145">
    <property type="entry name" value="PsdUridine_synth_RsuA/RluA"/>
</dbReference>
<dbReference type="RefSeq" id="WP_084759270.1">
    <property type="nucleotide sequence ID" value="NZ_JANIKK010000003.1"/>
</dbReference>
<dbReference type="EMBL" id="VHIR01000006">
    <property type="protein sequence ID" value="TQE43784.1"/>
    <property type="molecule type" value="Genomic_DNA"/>
</dbReference>
<dbReference type="InterPro" id="IPR006224">
    <property type="entry name" value="PsdUridine_synth_RluA-like_CS"/>
</dbReference>
<evidence type="ECO:0000256" key="3">
    <source>
        <dbReference type="ARBA" id="ARBA00033164"/>
    </source>
</evidence>
<dbReference type="PANTHER" id="PTHR21600:SF84">
    <property type="entry name" value="PSEUDOURIDINE SYNTHASE RSUA_RLUA-LIKE DOMAIN-CONTAINING PROTEIN"/>
    <property type="match status" value="1"/>
</dbReference>
<evidence type="ECO:0000256" key="4">
    <source>
        <dbReference type="SAM" id="MobiDB-lite"/>
    </source>
</evidence>
<dbReference type="Proteomes" id="UP000318080">
    <property type="component" value="Unassembled WGS sequence"/>
</dbReference>
<comment type="catalytic activity">
    <reaction evidence="1">
        <text>a uridine in RNA = a pseudouridine in RNA</text>
        <dbReference type="Rhea" id="RHEA:48348"/>
        <dbReference type="Rhea" id="RHEA-COMP:12068"/>
        <dbReference type="Rhea" id="RHEA-COMP:12069"/>
        <dbReference type="ChEBI" id="CHEBI:65314"/>
        <dbReference type="ChEBI" id="CHEBI:65315"/>
    </reaction>
</comment>
<dbReference type="InterPro" id="IPR020103">
    <property type="entry name" value="PsdUridine_synth_cat_dom_sf"/>
</dbReference>
<dbReference type="STRING" id="1686286.GCA_900092335_01425"/>
<dbReference type="PROSITE" id="PS01129">
    <property type="entry name" value="PSI_RLU"/>
    <property type="match status" value="1"/>
</dbReference>
<gene>
    <name evidence="6" type="ORF">EJK80_05875</name>
</gene>
<protein>
    <recommendedName>
        <fullName evidence="2">RNA pseudouridylate synthase</fullName>
    </recommendedName>
    <alternativeName>
        <fullName evidence="3">RNA-uridine isomerase</fullName>
    </alternativeName>
</protein>
<feature type="region of interest" description="Disordered" evidence="4">
    <location>
        <begin position="1"/>
        <end position="28"/>
    </location>
</feature>
<dbReference type="GO" id="GO:0140098">
    <property type="term" value="F:catalytic activity, acting on RNA"/>
    <property type="evidence" value="ECO:0007669"/>
    <property type="project" value="UniProtKB-ARBA"/>
</dbReference>
<dbReference type="SUPFAM" id="SSF55120">
    <property type="entry name" value="Pseudouridine synthase"/>
    <property type="match status" value="1"/>
</dbReference>
<sequence length="300" mass="33669">MARTSASTRRARALRPNSPVGSWRPPAREGISPRKTVLVGRVPADVAYWAASAGDSPFSPGERLPAGRILERPVPAWYHPAVPPEPPIPFHYEVLYADRDLIVVDKPHFLPTTSNGRIVRETVQTRLRVEYGEDEIVPLHRLDRLTSGVVVCSRNPATRGAYQELFARRKVHKEYHALVSSPLERAAGVVDLGMRKERGERQVRVDPAGTRTRTWLEGRGDEVVLRPETGHTHQLRVLLNYLGSPIVGDDTYPVDKGLALYDFSTPLALVATSLWLRDPFTGKRRRFSISRDWRGTLGQL</sequence>
<dbReference type="AlphaFoldDB" id="A0A540R8S6"/>
<evidence type="ECO:0000256" key="2">
    <source>
        <dbReference type="ARBA" id="ARBA00031870"/>
    </source>
</evidence>